<evidence type="ECO:0000313" key="3">
    <source>
        <dbReference type="Proteomes" id="UP000236291"/>
    </source>
</evidence>
<dbReference type="PANTHER" id="PTHR46235">
    <property type="entry name" value="PHD FINGER-CONTAINING PROTEIN DDB_G0268158"/>
    <property type="match status" value="1"/>
</dbReference>
<dbReference type="Proteomes" id="UP000236291">
    <property type="component" value="Unassembled WGS sequence"/>
</dbReference>
<protein>
    <submittedName>
        <fullName evidence="2">Enhanced downy mildew protein</fullName>
    </submittedName>
</protein>
<dbReference type="EMBL" id="ASHM01054715">
    <property type="protein sequence ID" value="PNX87766.1"/>
    <property type="molecule type" value="Genomic_DNA"/>
</dbReference>
<organism evidence="2 3">
    <name type="scientific">Trifolium pratense</name>
    <name type="common">Red clover</name>
    <dbReference type="NCBI Taxonomy" id="57577"/>
    <lineage>
        <taxon>Eukaryota</taxon>
        <taxon>Viridiplantae</taxon>
        <taxon>Streptophyta</taxon>
        <taxon>Embryophyta</taxon>
        <taxon>Tracheophyta</taxon>
        <taxon>Spermatophyta</taxon>
        <taxon>Magnoliopsida</taxon>
        <taxon>eudicotyledons</taxon>
        <taxon>Gunneridae</taxon>
        <taxon>Pentapetalae</taxon>
        <taxon>rosids</taxon>
        <taxon>fabids</taxon>
        <taxon>Fabales</taxon>
        <taxon>Fabaceae</taxon>
        <taxon>Papilionoideae</taxon>
        <taxon>50 kb inversion clade</taxon>
        <taxon>NPAAA clade</taxon>
        <taxon>Hologalegina</taxon>
        <taxon>IRL clade</taxon>
        <taxon>Trifolieae</taxon>
        <taxon>Trifolium</taxon>
    </lineage>
</organism>
<feature type="region of interest" description="Disordered" evidence="1">
    <location>
        <begin position="72"/>
        <end position="141"/>
    </location>
</feature>
<reference evidence="2 3" key="1">
    <citation type="journal article" date="2014" name="Am. J. Bot.">
        <title>Genome assembly and annotation for red clover (Trifolium pratense; Fabaceae).</title>
        <authorList>
            <person name="Istvanek J."/>
            <person name="Jaros M."/>
            <person name="Krenek A."/>
            <person name="Repkova J."/>
        </authorList>
    </citation>
    <scope>NUCLEOTIDE SEQUENCE [LARGE SCALE GENOMIC DNA]</scope>
    <source>
        <strain evidence="3">cv. Tatra</strain>
        <tissue evidence="2">Young leaves</tissue>
    </source>
</reference>
<name>A0A2K3MAF4_TRIPR</name>
<dbReference type="STRING" id="57577.A0A2K3MAF4"/>
<reference evidence="2 3" key="2">
    <citation type="journal article" date="2017" name="Front. Plant Sci.">
        <title>Gene Classification and Mining of Molecular Markers Useful in Red Clover (Trifolium pratense) Breeding.</title>
        <authorList>
            <person name="Istvanek J."/>
            <person name="Dluhosova J."/>
            <person name="Dluhos P."/>
            <person name="Patkova L."/>
            <person name="Nedelnik J."/>
            <person name="Repkova J."/>
        </authorList>
    </citation>
    <scope>NUCLEOTIDE SEQUENCE [LARGE SCALE GENOMIC DNA]</scope>
    <source>
        <strain evidence="3">cv. Tatra</strain>
        <tissue evidence="2">Young leaves</tissue>
    </source>
</reference>
<proteinExistence type="predicted"/>
<dbReference type="ExpressionAtlas" id="A0A2K3MAF4">
    <property type="expression patterns" value="baseline"/>
</dbReference>
<dbReference type="PANTHER" id="PTHR46235:SF13">
    <property type="entry name" value="EDM2-LIKE PROTEIN1"/>
    <property type="match status" value="1"/>
</dbReference>
<feature type="compositionally biased region" description="Acidic residues" evidence="1">
    <location>
        <begin position="88"/>
        <end position="141"/>
    </location>
</feature>
<feature type="non-terminal residue" evidence="2">
    <location>
        <position position="1"/>
    </location>
</feature>
<feature type="non-terminal residue" evidence="2">
    <location>
        <position position="141"/>
    </location>
</feature>
<dbReference type="AlphaFoldDB" id="A0A2K3MAF4"/>
<gene>
    <name evidence="2" type="ORF">L195_g043862</name>
</gene>
<accession>A0A2K3MAF4</accession>
<sequence>YWLHCVKRYPEESRVSILVKLLKEFSSFDIPPSENDVRIHMALIHEATERDTDLTKSKYLLNFIGKTCSNEDFPEDVHTTKKTKFIVESEEEEEEEEGEEEKEVEEELVVEEEKEDEVEVEEEEKEDEVEEEEKEEEEELE</sequence>
<comment type="caution">
    <text evidence="2">The sequence shown here is derived from an EMBL/GenBank/DDBJ whole genome shotgun (WGS) entry which is preliminary data.</text>
</comment>
<evidence type="ECO:0000313" key="2">
    <source>
        <dbReference type="EMBL" id="PNX87766.1"/>
    </source>
</evidence>
<evidence type="ECO:0000256" key="1">
    <source>
        <dbReference type="SAM" id="MobiDB-lite"/>
    </source>
</evidence>